<evidence type="ECO:0000313" key="2">
    <source>
        <dbReference type="EMBL" id="BBA91897.1"/>
    </source>
</evidence>
<name>A0A2Z5TKH1_9STRE</name>
<evidence type="ECO:0000313" key="3">
    <source>
        <dbReference type="Proteomes" id="UP000269331"/>
    </source>
</evidence>
<reference evidence="2 3" key="1">
    <citation type="journal article" date="2018" name="Genome Biol. Evol.">
        <title>Complete Genome Sequence of Streptococcus ruminantium sp. nov. GUT-187T (=DSM 104980T =JCM 31869T), the Type Strain of S. ruminantium, and Comparison with Genome Sequences of Streptococcus suis Strains.</title>
        <authorList>
            <person name="Tohya M."/>
            <person name="Sekizaki T."/>
            <person name="Miyoshi-Akiyama T."/>
        </authorList>
    </citation>
    <scope>NUCLEOTIDE SEQUENCE [LARGE SCALE GENOMIC DNA]</scope>
    <source>
        <strain evidence="2 3">GUT187T</strain>
    </source>
</reference>
<dbReference type="EMBL" id="AP018400">
    <property type="protein sequence ID" value="BBA91897.1"/>
    <property type="molecule type" value="Genomic_DNA"/>
</dbReference>
<organism evidence="2 3">
    <name type="scientific">Streptococcus ruminantium</name>
    <dbReference type="NCBI Taxonomy" id="1917441"/>
    <lineage>
        <taxon>Bacteria</taxon>
        <taxon>Bacillati</taxon>
        <taxon>Bacillota</taxon>
        <taxon>Bacilli</taxon>
        <taxon>Lactobacillales</taxon>
        <taxon>Streptococcaceae</taxon>
        <taxon>Streptococcus</taxon>
    </lineage>
</organism>
<dbReference type="Pfam" id="PF06182">
    <property type="entry name" value="ABC2_membrane_6"/>
    <property type="match status" value="1"/>
</dbReference>
<feature type="transmembrane region" description="Helical" evidence="1">
    <location>
        <begin position="169"/>
        <end position="189"/>
    </location>
</feature>
<feature type="transmembrane region" description="Helical" evidence="1">
    <location>
        <begin position="63"/>
        <end position="87"/>
    </location>
</feature>
<accession>A0A2Z5TKH1</accession>
<dbReference type="InterPro" id="IPR010390">
    <property type="entry name" value="ABC-2_transporter-like"/>
</dbReference>
<feature type="transmembrane region" description="Helical" evidence="1">
    <location>
        <begin position="201"/>
        <end position="220"/>
    </location>
</feature>
<feature type="transmembrane region" description="Helical" evidence="1">
    <location>
        <begin position="26"/>
        <end position="51"/>
    </location>
</feature>
<proteinExistence type="predicted"/>
<dbReference type="Proteomes" id="UP000269331">
    <property type="component" value="Chromosome"/>
</dbReference>
<keyword evidence="1" id="KW-0812">Transmembrane</keyword>
<keyword evidence="1" id="KW-0472">Membrane</keyword>
<dbReference type="AlphaFoldDB" id="A0A2Z5TKH1"/>
<evidence type="ECO:0000256" key="1">
    <source>
        <dbReference type="SAM" id="Phobius"/>
    </source>
</evidence>
<dbReference type="KEGG" id="srq:SR187_1330"/>
<feature type="transmembrane region" description="Helical" evidence="1">
    <location>
        <begin position="143"/>
        <end position="163"/>
    </location>
</feature>
<dbReference type="PANTHER" id="PTHR36833">
    <property type="entry name" value="SLR0610 PROTEIN-RELATED"/>
    <property type="match status" value="1"/>
</dbReference>
<feature type="transmembrane region" description="Helical" evidence="1">
    <location>
        <begin position="226"/>
        <end position="245"/>
    </location>
</feature>
<sequence>MKKYINLYFYNIKVFMMAQMSFRMDFFIGLFSSLIEQIVYLVFLNILFGNIKEIAGFNYGQMLFIYGIATAGRSIHLIFFDNLWLFGSRYIRKGEFERLLLMPVNPLFQLICERIQPQGIGTTLIGILALIQASNELSMEWSFWKLLLLIFITICIGLLYAAIQLGPTALAFWIVESFPLTMGIFSLNQMAQYPLNIYPRLIQFLLIFIFPYAFTAYLPALYFFDLSMWGLALPIVVALIFAINYKLFRYGMTKFTSVGN</sequence>
<dbReference type="RefSeq" id="WP_120171274.1">
    <property type="nucleotide sequence ID" value="NZ_AP018400.1"/>
</dbReference>
<gene>
    <name evidence="2" type="ORF">SR187_1330</name>
</gene>
<dbReference type="OrthoDB" id="9788195at2"/>
<dbReference type="PANTHER" id="PTHR36833:SF1">
    <property type="entry name" value="INTEGRAL MEMBRANE TRANSPORT PROTEIN"/>
    <property type="match status" value="1"/>
</dbReference>
<protein>
    <submittedName>
        <fullName evidence="2">Membrane protein</fullName>
    </submittedName>
</protein>
<dbReference type="GeneID" id="52228845"/>
<keyword evidence="1" id="KW-1133">Transmembrane helix</keyword>